<evidence type="ECO:0000313" key="5">
    <source>
        <dbReference type="Proteomes" id="UP000247515"/>
    </source>
</evidence>
<proteinExistence type="predicted"/>
<dbReference type="AlphaFoldDB" id="A0A1A5XHR6"/>
<dbReference type="EMBL" id="QJJV01000013">
    <property type="protein sequence ID" value="PXX14119.1"/>
    <property type="molecule type" value="Genomic_DNA"/>
</dbReference>
<feature type="transmembrane region" description="Helical" evidence="1">
    <location>
        <begin position="33"/>
        <end position="66"/>
    </location>
</feature>
<dbReference type="Proteomes" id="UP000183529">
    <property type="component" value="Unassembled WGS sequence"/>
</dbReference>
<accession>A0A1A5XHR6</accession>
<keyword evidence="1" id="KW-0472">Membrane</keyword>
<dbReference type="Proteomes" id="UP000247515">
    <property type="component" value="Unassembled WGS sequence"/>
</dbReference>
<evidence type="ECO:0000256" key="1">
    <source>
        <dbReference type="SAM" id="Phobius"/>
    </source>
</evidence>
<keyword evidence="1" id="KW-0812">Transmembrane</keyword>
<name>A0A1A5XHR6_9BURK</name>
<organism evidence="3 4">
    <name type="scientific">Paraburkholderia tropica</name>
    <dbReference type="NCBI Taxonomy" id="92647"/>
    <lineage>
        <taxon>Bacteria</taxon>
        <taxon>Pseudomonadati</taxon>
        <taxon>Pseudomonadota</taxon>
        <taxon>Betaproteobacteria</taxon>
        <taxon>Burkholderiales</taxon>
        <taxon>Burkholderiaceae</taxon>
        <taxon>Paraburkholderia</taxon>
    </lineage>
</organism>
<dbReference type="EMBL" id="FNZM01000014">
    <property type="protein sequence ID" value="SEK05168.1"/>
    <property type="molecule type" value="Genomic_DNA"/>
</dbReference>
<evidence type="ECO:0000313" key="3">
    <source>
        <dbReference type="EMBL" id="SEK05168.1"/>
    </source>
</evidence>
<reference evidence="3 4" key="1">
    <citation type="submission" date="2016-10" db="EMBL/GenBank/DDBJ databases">
        <authorList>
            <person name="Varghese N."/>
            <person name="Submissions S."/>
        </authorList>
    </citation>
    <scope>NUCLEOTIDE SEQUENCE [LARGE SCALE GENOMIC DNA]</scope>
    <source>
        <strain evidence="3 4">LMG 22274</strain>
    </source>
</reference>
<sequence length="69" mass="7206">MTVFTWAQAPLARSASLAEIECRRARRRRLDAIAMTGVGAAVTCIALGSAVAGLALCVAALAPFVFVRD</sequence>
<evidence type="ECO:0000313" key="2">
    <source>
        <dbReference type="EMBL" id="PXX14119.1"/>
    </source>
</evidence>
<keyword evidence="1" id="KW-1133">Transmembrane helix</keyword>
<comment type="caution">
    <text evidence="3">The sequence shown here is derived from an EMBL/GenBank/DDBJ whole genome shotgun (WGS) entry which is preliminary data.</text>
</comment>
<evidence type="ECO:0000313" key="4">
    <source>
        <dbReference type="Proteomes" id="UP000183529"/>
    </source>
</evidence>
<reference evidence="2 5" key="2">
    <citation type="submission" date="2018-05" db="EMBL/GenBank/DDBJ databases">
        <title>Genomic Encyclopedia of Type Strains, Phase IV (KMG-V): Genome sequencing to study the core and pangenomes of soil and plant-associated prokaryotes.</title>
        <authorList>
            <person name="Whitman W."/>
        </authorList>
    </citation>
    <scope>NUCLEOTIDE SEQUENCE [LARGE SCALE GENOMIC DNA]</scope>
    <source>
        <strain evidence="2 5">SIr-6563</strain>
    </source>
</reference>
<dbReference type="RefSeq" id="WP_065058920.1">
    <property type="nucleotide sequence ID" value="NZ_CADFGN010000012.1"/>
</dbReference>
<keyword evidence="5" id="KW-1185">Reference proteome</keyword>
<gene>
    <name evidence="2" type="ORF">C7400_11353</name>
    <name evidence="3" type="ORF">SAMN05216550_114170</name>
</gene>
<protein>
    <submittedName>
        <fullName evidence="3">Uncharacterized protein</fullName>
    </submittedName>
</protein>
<dbReference type="GeneID" id="61304071"/>